<dbReference type="EMBL" id="JABBJJ010000692">
    <property type="protein sequence ID" value="NMO23618.1"/>
    <property type="molecule type" value="Genomic_DNA"/>
</dbReference>
<protein>
    <submittedName>
        <fullName evidence="1">Uncharacterized protein</fullName>
    </submittedName>
</protein>
<dbReference type="AlphaFoldDB" id="A0A848LZG7"/>
<accession>A0A848LZG7</accession>
<dbReference type="RefSeq" id="WP_169352661.1">
    <property type="nucleotide sequence ID" value="NZ_JABBJJ010000692.1"/>
</dbReference>
<organism evidence="1 2">
    <name type="scientific">Pyxidicoccus fallax</name>
    <dbReference type="NCBI Taxonomy" id="394095"/>
    <lineage>
        <taxon>Bacteria</taxon>
        <taxon>Pseudomonadati</taxon>
        <taxon>Myxococcota</taxon>
        <taxon>Myxococcia</taxon>
        <taxon>Myxococcales</taxon>
        <taxon>Cystobacterineae</taxon>
        <taxon>Myxococcaceae</taxon>
        <taxon>Pyxidicoccus</taxon>
    </lineage>
</organism>
<name>A0A848LZG7_9BACT</name>
<comment type="caution">
    <text evidence="1">The sequence shown here is derived from an EMBL/GenBank/DDBJ whole genome shotgun (WGS) entry which is preliminary data.</text>
</comment>
<gene>
    <name evidence="1" type="ORF">HG543_53535</name>
</gene>
<dbReference type="Proteomes" id="UP000518300">
    <property type="component" value="Unassembled WGS sequence"/>
</dbReference>
<reference evidence="1 2" key="1">
    <citation type="submission" date="2020-04" db="EMBL/GenBank/DDBJ databases">
        <title>Draft genome of Pyxidicoccus fallax type strain.</title>
        <authorList>
            <person name="Whitworth D.E."/>
        </authorList>
    </citation>
    <scope>NUCLEOTIDE SEQUENCE [LARGE SCALE GENOMIC DNA]</scope>
    <source>
        <strain evidence="1 2">DSM 14698</strain>
    </source>
</reference>
<keyword evidence="2" id="KW-1185">Reference proteome</keyword>
<proteinExistence type="predicted"/>
<sequence length="121" mass="13582">MAGSSFKVMSKVRYKHILELRQAGAAVEVHFDGSHSLATKPAHFELNITIRDRMSLVNLDSAITQMFGFFTQEVNLTNRVKYEVALFDEDLIDRSTRSYEIRAAIDTLNDGGVADFIANVL</sequence>
<evidence type="ECO:0000313" key="1">
    <source>
        <dbReference type="EMBL" id="NMO23618.1"/>
    </source>
</evidence>
<evidence type="ECO:0000313" key="2">
    <source>
        <dbReference type="Proteomes" id="UP000518300"/>
    </source>
</evidence>